<name>A0A9D7SUX2_9BACT</name>
<evidence type="ECO:0000313" key="2">
    <source>
        <dbReference type="Proteomes" id="UP000808337"/>
    </source>
</evidence>
<sequence length="219" mass="24574">MNKSLLFIMPVFFLVGIFFIRCRNFSLATQAEYPHLLKMDTILMQYNAKREQQDWAMITQGKVNITVKEDIVTLDHMPTQGPETVTYFLQGATKNYDLKTDSLGRCEVLFLGRNLIVHPFKEKLPLLFTVRDQTVPAYLKDFTDVKQYIGFGLGARKFERGGLHDNVPFCLCEKLGTPSYDCGIGDDGTAHGCANGTPDGSCEVSCSESAFACCDKKKQ</sequence>
<proteinExistence type="predicted"/>
<evidence type="ECO:0000313" key="1">
    <source>
        <dbReference type="EMBL" id="MBK9982536.1"/>
    </source>
</evidence>
<comment type="caution">
    <text evidence="1">The sequence shown here is derived from an EMBL/GenBank/DDBJ whole genome shotgun (WGS) entry which is preliminary data.</text>
</comment>
<accession>A0A9D7SUX2</accession>
<organism evidence="1 2">
    <name type="scientific">Candidatus Opimibacter skivensis</name>
    <dbReference type="NCBI Taxonomy" id="2982028"/>
    <lineage>
        <taxon>Bacteria</taxon>
        <taxon>Pseudomonadati</taxon>
        <taxon>Bacteroidota</taxon>
        <taxon>Saprospiria</taxon>
        <taxon>Saprospirales</taxon>
        <taxon>Saprospiraceae</taxon>
        <taxon>Candidatus Opimibacter</taxon>
    </lineage>
</organism>
<gene>
    <name evidence="1" type="ORF">IPP15_08935</name>
</gene>
<protein>
    <submittedName>
        <fullName evidence="1">Uncharacterized protein</fullName>
    </submittedName>
</protein>
<dbReference type="Proteomes" id="UP000808337">
    <property type="component" value="Unassembled WGS sequence"/>
</dbReference>
<dbReference type="AlphaFoldDB" id="A0A9D7SUX2"/>
<dbReference type="EMBL" id="JADKGY010000006">
    <property type="protein sequence ID" value="MBK9982536.1"/>
    <property type="molecule type" value="Genomic_DNA"/>
</dbReference>
<reference evidence="1 2" key="1">
    <citation type="submission" date="2020-10" db="EMBL/GenBank/DDBJ databases">
        <title>Connecting structure to function with the recovery of over 1000 high-quality activated sludge metagenome-assembled genomes encoding full-length rRNA genes using long-read sequencing.</title>
        <authorList>
            <person name="Singleton C.M."/>
            <person name="Petriglieri F."/>
            <person name="Kristensen J.M."/>
            <person name="Kirkegaard R.H."/>
            <person name="Michaelsen T.Y."/>
            <person name="Andersen M.H."/>
            <person name="Karst S.M."/>
            <person name="Dueholm M.S."/>
            <person name="Nielsen P.H."/>
            <person name="Albertsen M."/>
        </authorList>
    </citation>
    <scope>NUCLEOTIDE SEQUENCE [LARGE SCALE GENOMIC DNA]</scope>
    <source>
        <strain evidence="1">Ribe_18-Q3-R11-54_MAXAC.273</strain>
    </source>
</reference>